<organism evidence="4 5">
    <name type="scientific">Truepera radiovictrix (strain DSM 17093 / CIP 108686 / LMG 22925 / RQ-24)</name>
    <dbReference type="NCBI Taxonomy" id="649638"/>
    <lineage>
        <taxon>Bacteria</taxon>
        <taxon>Thermotogati</taxon>
        <taxon>Deinococcota</taxon>
        <taxon>Deinococci</taxon>
        <taxon>Trueperales</taxon>
        <taxon>Trueperaceae</taxon>
        <taxon>Truepera</taxon>
    </lineage>
</organism>
<feature type="domain" description="SUF system FeS cluster assembly SufBD N-terminal" evidence="3">
    <location>
        <begin position="16"/>
        <end position="165"/>
    </location>
</feature>
<sequence>MSLTDTLSPELVEGIIQQHEEPAWLASERRAAWRTFEALPWPTNRDEAWRYTQLERFSLAGLELVTAPRDRAVSERITMRITDSDAEGALVYKGGEAIYRDSKLKEAGVIFTDLRTALKEHEALVRAHLYSVVNATQSKYAALSAALWQNGTFLFVPKNTEVKLPLGAFHTADAGGLTAPRTLIVLEPNAHATFIDEYTSDEFGERLFASGSVEIILQDGAKLRYVSLQNWSRTVAHVSRIRAHLERNSRLESLTVSLGADAARAEVECVMAGPGSESEMLGLYFADKGQHFNQYTLQHHAADHAHSDLLFKGALRDASTAVYSGLIQVDEGAQKTDAYQTNRNLLLDAASEAVSIPQLEIGANDVRCSHGSTVSPVPEDQRFYLMSRGLRPEVAEHVLVTGFLHEVTSRVTLPKVAEYVERVVQAKLGVPGVDEKL</sequence>
<dbReference type="PANTHER" id="PTHR43575">
    <property type="entry name" value="PROTEIN ABCI7, CHLOROPLASTIC"/>
    <property type="match status" value="1"/>
</dbReference>
<dbReference type="EMBL" id="CP002049">
    <property type="protein sequence ID" value="ADI13401.1"/>
    <property type="molecule type" value="Genomic_DNA"/>
</dbReference>
<dbReference type="Pfam" id="PF01458">
    <property type="entry name" value="SUFBD_core"/>
    <property type="match status" value="1"/>
</dbReference>
<keyword evidence="5" id="KW-1185">Reference proteome</keyword>
<dbReference type="KEGG" id="tra:Trad_0261"/>
<dbReference type="OrthoDB" id="9768262at2"/>
<dbReference type="Proteomes" id="UP000000379">
    <property type="component" value="Chromosome"/>
</dbReference>
<dbReference type="HOGENOM" id="CLU_026231_3_1_0"/>
<dbReference type="AlphaFoldDB" id="D7CY41"/>
<dbReference type="InterPro" id="IPR045595">
    <property type="entry name" value="SufBD_N"/>
</dbReference>
<reference evidence="4 5" key="2">
    <citation type="journal article" date="2011" name="Stand. Genomic Sci.">
        <title>Complete genome sequence of Truepera radiovictrix type strain (RQ-24).</title>
        <authorList>
            <person name="Ivanova N."/>
            <person name="Rohde C."/>
            <person name="Munk C."/>
            <person name="Nolan M."/>
            <person name="Lucas S."/>
            <person name="Del Rio T.G."/>
            <person name="Tice H."/>
            <person name="Deshpande S."/>
            <person name="Cheng J.F."/>
            <person name="Tapia R."/>
            <person name="Han C."/>
            <person name="Goodwin L."/>
            <person name="Pitluck S."/>
            <person name="Liolios K."/>
            <person name="Mavromatis K."/>
            <person name="Mikhailova N."/>
            <person name="Pati A."/>
            <person name="Chen A."/>
            <person name="Palaniappan K."/>
            <person name="Land M."/>
            <person name="Hauser L."/>
            <person name="Chang Y.J."/>
            <person name="Jeffries C.D."/>
            <person name="Brambilla E."/>
            <person name="Rohde M."/>
            <person name="Goker M."/>
            <person name="Tindall B.J."/>
            <person name="Woyke T."/>
            <person name="Bristow J."/>
            <person name="Eisen J.A."/>
            <person name="Markowitz V."/>
            <person name="Hugenholtz P."/>
            <person name="Kyrpides N.C."/>
            <person name="Klenk H.P."/>
            <person name="Lapidus A."/>
        </authorList>
    </citation>
    <scope>NUCLEOTIDE SEQUENCE [LARGE SCALE GENOMIC DNA]</scope>
    <source>
        <strain evidence="5">DSM 17093 / CIP 108686 / LMG 22925 / RQ-24</strain>
    </source>
</reference>
<comment type="similarity">
    <text evidence="1">Belongs to the iron-sulfur cluster assembly SufBD family.</text>
</comment>
<dbReference type="RefSeq" id="WP_013176781.1">
    <property type="nucleotide sequence ID" value="NC_014221.1"/>
</dbReference>
<feature type="domain" description="SUF system FeS cluster assembly SufBD core" evidence="2">
    <location>
        <begin position="172"/>
        <end position="403"/>
    </location>
</feature>
<dbReference type="Pfam" id="PF19295">
    <property type="entry name" value="SufBD_N"/>
    <property type="match status" value="1"/>
</dbReference>
<evidence type="ECO:0000313" key="4">
    <source>
        <dbReference type="EMBL" id="ADI13401.1"/>
    </source>
</evidence>
<name>D7CY41_TRURR</name>
<gene>
    <name evidence="4" type="ordered locus">Trad_0261</name>
</gene>
<accession>D7CY41</accession>
<dbReference type="InterPro" id="IPR000825">
    <property type="entry name" value="SUF_FeS_clus_asmbl_SufBD_core"/>
</dbReference>
<dbReference type="InterPro" id="IPR055346">
    <property type="entry name" value="Fe-S_cluster_assembly_SufBD"/>
</dbReference>
<dbReference type="GO" id="GO:0016226">
    <property type="term" value="P:iron-sulfur cluster assembly"/>
    <property type="evidence" value="ECO:0007669"/>
    <property type="project" value="InterPro"/>
</dbReference>
<evidence type="ECO:0000256" key="1">
    <source>
        <dbReference type="ARBA" id="ARBA00043967"/>
    </source>
</evidence>
<dbReference type="InterPro" id="IPR011542">
    <property type="entry name" value="SUF_FeS_clus_asmbl_SufD"/>
</dbReference>
<dbReference type="SUPFAM" id="SSF101960">
    <property type="entry name" value="Stabilizer of iron transporter SufD"/>
    <property type="match status" value="1"/>
</dbReference>
<protein>
    <submittedName>
        <fullName evidence="4">FeS assembly protein SufD</fullName>
    </submittedName>
</protein>
<dbReference type="NCBIfam" id="TIGR01981">
    <property type="entry name" value="sufD"/>
    <property type="match status" value="1"/>
</dbReference>
<dbReference type="eggNOG" id="COG0719">
    <property type="taxonomic scope" value="Bacteria"/>
</dbReference>
<evidence type="ECO:0000259" key="3">
    <source>
        <dbReference type="Pfam" id="PF19295"/>
    </source>
</evidence>
<dbReference type="PANTHER" id="PTHR43575:SF1">
    <property type="entry name" value="PROTEIN ABCI7, CHLOROPLASTIC"/>
    <property type="match status" value="1"/>
</dbReference>
<reference evidence="5" key="1">
    <citation type="submission" date="2010-05" db="EMBL/GenBank/DDBJ databases">
        <title>The complete genome of Truepera radiovictris DSM 17093.</title>
        <authorList>
            <consortium name="US DOE Joint Genome Institute (JGI-PGF)"/>
            <person name="Lucas S."/>
            <person name="Copeland A."/>
            <person name="Lapidus A."/>
            <person name="Glavina del Rio T."/>
            <person name="Dalin E."/>
            <person name="Tice H."/>
            <person name="Bruce D."/>
            <person name="Goodwin L."/>
            <person name="Pitluck S."/>
            <person name="Kyrpides N."/>
            <person name="Mavromatis K."/>
            <person name="Ovchinnikova G."/>
            <person name="Munk A.C."/>
            <person name="Detter J.C."/>
            <person name="Han C."/>
            <person name="Tapia R."/>
            <person name="Land M."/>
            <person name="Hauser L."/>
            <person name="Markowitz V."/>
            <person name="Cheng J.-F."/>
            <person name="Hugenholtz P."/>
            <person name="Woyke T."/>
            <person name="Wu D."/>
            <person name="Tindall B."/>
            <person name="Pomrenke H.G."/>
            <person name="Brambilla E."/>
            <person name="Klenk H.-P."/>
            <person name="Eisen J.A."/>
        </authorList>
    </citation>
    <scope>NUCLEOTIDE SEQUENCE [LARGE SCALE GENOMIC DNA]</scope>
    <source>
        <strain evidence="5">DSM 17093 / CIP 108686 / LMG 22925 / RQ-24</strain>
    </source>
</reference>
<evidence type="ECO:0000259" key="2">
    <source>
        <dbReference type="Pfam" id="PF01458"/>
    </source>
</evidence>
<proteinExistence type="inferred from homology"/>
<dbReference type="STRING" id="649638.Trad_0261"/>
<evidence type="ECO:0000313" key="5">
    <source>
        <dbReference type="Proteomes" id="UP000000379"/>
    </source>
</evidence>
<dbReference type="InterPro" id="IPR037284">
    <property type="entry name" value="SUF_FeS_clus_asmbl_SufBD_sf"/>
</dbReference>